<evidence type="ECO:0000313" key="1">
    <source>
        <dbReference type="EMBL" id="KAH8017096.1"/>
    </source>
</evidence>
<dbReference type="EMBL" id="CM037614">
    <property type="protein sequence ID" value="KAH8017096.1"/>
    <property type="molecule type" value="Genomic_DNA"/>
</dbReference>
<protein>
    <submittedName>
        <fullName evidence="1">TATA box-binding protein-associated factor RNA polymerase I subunit B</fullName>
    </submittedName>
</protein>
<proteinExistence type="predicted"/>
<accession>A0ACB8GBX5</accession>
<sequence length="86" mass="9903">MSMPMTLAFCYMALIWLRESITLADLLRLVVNGHIPYLNAHKDFPEEMKVYGTDLKIFHARVVHLTFIMFKCLSTICAIVSLIQVD</sequence>
<name>A0ACB8GBX5_9SAUR</name>
<dbReference type="Proteomes" id="UP000827872">
    <property type="component" value="Linkage Group LG01"/>
</dbReference>
<evidence type="ECO:0000313" key="2">
    <source>
        <dbReference type="Proteomes" id="UP000827872"/>
    </source>
</evidence>
<comment type="caution">
    <text evidence="1">The sequence shown here is derived from an EMBL/GenBank/DDBJ whole genome shotgun (WGS) entry which is preliminary data.</text>
</comment>
<gene>
    <name evidence="1" type="primary">TAF1B_1</name>
    <name evidence="1" type="ORF">K3G42_026181</name>
</gene>
<reference evidence="1" key="1">
    <citation type="submission" date="2021-08" db="EMBL/GenBank/DDBJ databases">
        <title>The first chromosome-level gecko genome reveals the dynamic sex chromosomes of Neotropical dwarf geckos (Sphaerodactylidae: Sphaerodactylus).</title>
        <authorList>
            <person name="Pinto B.J."/>
            <person name="Keating S.E."/>
            <person name="Gamble T."/>
        </authorList>
    </citation>
    <scope>NUCLEOTIDE SEQUENCE</scope>
    <source>
        <strain evidence="1">TG3544</strain>
    </source>
</reference>
<organism evidence="1 2">
    <name type="scientific">Sphaerodactylus townsendi</name>
    <dbReference type="NCBI Taxonomy" id="933632"/>
    <lineage>
        <taxon>Eukaryota</taxon>
        <taxon>Metazoa</taxon>
        <taxon>Chordata</taxon>
        <taxon>Craniata</taxon>
        <taxon>Vertebrata</taxon>
        <taxon>Euteleostomi</taxon>
        <taxon>Lepidosauria</taxon>
        <taxon>Squamata</taxon>
        <taxon>Bifurcata</taxon>
        <taxon>Gekkota</taxon>
        <taxon>Sphaerodactylidae</taxon>
        <taxon>Sphaerodactylus</taxon>
    </lineage>
</organism>
<keyword evidence="2" id="KW-1185">Reference proteome</keyword>